<feature type="transmembrane region" description="Helical" evidence="1">
    <location>
        <begin position="55"/>
        <end position="76"/>
    </location>
</feature>
<accession>A0A935C774</accession>
<dbReference type="RefSeq" id="WP_201430502.1">
    <property type="nucleotide sequence ID" value="NZ_JAEQBW010000002.1"/>
</dbReference>
<name>A0A935C774_9BACT</name>
<evidence type="ECO:0000256" key="1">
    <source>
        <dbReference type="SAM" id="Phobius"/>
    </source>
</evidence>
<keyword evidence="3" id="KW-1185">Reference proteome</keyword>
<evidence type="ECO:0000313" key="3">
    <source>
        <dbReference type="Proteomes" id="UP000611723"/>
    </source>
</evidence>
<feature type="transmembrane region" description="Helical" evidence="1">
    <location>
        <begin position="101"/>
        <end position="119"/>
    </location>
</feature>
<sequence>MEEKRDLKYWESFFQSLQMNYYGLLAAPLFLFAIVFLRSENGNNTLTQLSLQMEIYFVGFVSFFALIVVLYLHFFAKNRNMAASKEKDLENKMKIYKRTTLIKYVSLSIYQVIIVFTFACTYHNAMMGLFTALLLYASFFRPELQTVRRDLRLSKEEYKQINYKA</sequence>
<evidence type="ECO:0000313" key="2">
    <source>
        <dbReference type="EMBL" id="MBK6264836.1"/>
    </source>
</evidence>
<dbReference type="AlphaFoldDB" id="A0A935C774"/>
<dbReference type="EMBL" id="JAEQBW010000002">
    <property type="protein sequence ID" value="MBK6264836.1"/>
    <property type="molecule type" value="Genomic_DNA"/>
</dbReference>
<feature type="transmembrane region" description="Helical" evidence="1">
    <location>
        <begin position="21"/>
        <end position="39"/>
    </location>
</feature>
<keyword evidence="1" id="KW-1133">Transmembrane helix</keyword>
<organism evidence="2 3">
    <name type="scientific">Marivirga aurantiaca</name>
    <dbReference type="NCBI Taxonomy" id="2802615"/>
    <lineage>
        <taxon>Bacteria</taxon>
        <taxon>Pseudomonadati</taxon>
        <taxon>Bacteroidota</taxon>
        <taxon>Cytophagia</taxon>
        <taxon>Cytophagales</taxon>
        <taxon>Marivirgaceae</taxon>
        <taxon>Marivirga</taxon>
    </lineage>
</organism>
<keyword evidence="1" id="KW-0812">Transmembrane</keyword>
<proteinExistence type="predicted"/>
<gene>
    <name evidence="2" type="ORF">JKA74_07295</name>
</gene>
<dbReference type="Proteomes" id="UP000611723">
    <property type="component" value="Unassembled WGS sequence"/>
</dbReference>
<keyword evidence="1" id="KW-0472">Membrane</keyword>
<comment type="caution">
    <text evidence="2">The sequence shown here is derived from an EMBL/GenBank/DDBJ whole genome shotgun (WGS) entry which is preliminary data.</text>
</comment>
<protein>
    <submittedName>
        <fullName evidence="2">Uncharacterized protein</fullName>
    </submittedName>
</protein>
<reference evidence="2" key="1">
    <citation type="submission" date="2021-01" db="EMBL/GenBank/DDBJ databases">
        <title>Marivirga aurantiaca sp. nov., isolated from intertidal surface sediments.</title>
        <authorList>
            <person name="Zhang M."/>
        </authorList>
    </citation>
    <scope>NUCLEOTIDE SEQUENCE</scope>
    <source>
        <strain evidence="2">S37H4</strain>
    </source>
</reference>